<dbReference type="EMBL" id="FORA01000001">
    <property type="protein sequence ID" value="SFI59431.1"/>
    <property type="molecule type" value="Genomic_DNA"/>
</dbReference>
<evidence type="ECO:0000313" key="3">
    <source>
        <dbReference type="Proteomes" id="UP000199110"/>
    </source>
</evidence>
<organism evidence="2 3">
    <name type="scientific">Jannaschia pohangensis</name>
    <dbReference type="NCBI Taxonomy" id="390807"/>
    <lineage>
        <taxon>Bacteria</taxon>
        <taxon>Pseudomonadati</taxon>
        <taxon>Pseudomonadota</taxon>
        <taxon>Alphaproteobacteria</taxon>
        <taxon>Rhodobacterales</taxon>
        <taxon>Roseobacteraceae</taxon>
        <taxon>Jannaschia</taxon>
    </lineage>
</organism>
<evidence type="ECO:0000256" key="1">
    <source>
        <dbReference type="SAM" id="Phobius"/>
    </source>
</evidence>
<feature type="transmembrane region" description="Helical" evidence="1">
    <location>
        <begin position="30"/>
        <end position="51"/>
    </location>
</feature>
<keyword evidence="1" id="KW-0812">Transmembrane</keyword>
<accession>A0A1I3JGP2</accession>
<keyword evidence="3" id="KW-1185">Reference proteome</keyword>
<dbReference type="Proteomes" id="UP000199110">
    <property type="component" value="Unassembled WGS sequence"/>
</dbReference>
<sequence>MPTALDVTALAFYGVLCSLLAAFAPQTPRIWVRALVGGMVGIVAAVLLPILRGAIGV</sequence>
<evidence type="ECO:0000313" key="2">
    <source>
        <dbReference type="EMBL" id="SFI59431.1"/>
    </source>
</evidence>
<proteinExistence type="predicted"/>
<dbReference type="RefSeq" id="WP_175484814.1">
    <property type="nucleotide sequence ID" value="NZ_FORA01000001.1"/>
</dbReference>
<gene>
    <name evidence="2" type="ORF">SAMN04488095_1319</name>
</gene>
<keyword evidence="1" id="KW-0472">Membrane</keyword>
<name>A0A1I3JGP2_9RHOB</name>
<protein>
    <submittedName>
        <fullName evidence="2">Uncharacterized protein</fullName>
    </submittedName>
</protein>
<keyword evidence="1" id="KW-1133">Transmembrane helix</keyword>
<reference evidence="2 3" key="1">
    <citation type="submission" date="2016-10" db="EMBL/GenBank/DDBJ databases">
        <authorList>
            <person name="de Groot N.N."/>
        </authorList>
    </citation>
    <scope>NUCLEOTIDE SEQUENCE [LARGE SCALE GENOMIC DNA]</scope>
    <source>
        <strain evidence="2 3">DSM 19073</strain>
    </source>
</reference>
<feature type="transmembrane region" description="Helical" evidence="1">
    <location>
        <begin position="7"/>
        <end position="24"/>
    </location>
</feature>
<dbReference type="AlphaFoldDB" id="A0A1I3JGP2"/>